<evidence type="ECO:0000259" key="14">
    <source>
        <dbReference type="Pfam" id="PF01490"/>
    </source>
</evidence>
<comment type="caution">
    <text evidence="15">The sequence shown here is derived from an EMBL/GenBank/DDBJ whole genome shotgun (WGS) entry which is preliminary data.</text>
</comment>
<dbReference type="GO" id="GO:0006865">
    <property type="term" value="P:amino acid transport"/>
    <property type="evidence" value="ECO:0007669"/>
    <property type="project" value="UniProtKB-KW"/>
</dbReference>
<keyword evidence="9 13" id="KW-1133">Transmembrane helix</keyword>
<feature type="transmembrane region" description="Helical" evidence="13">
    <location>
        <begin position="178"/>
        <end position="198"/>
    </location>
</feature>
<feature type="transmembrane region" description="Helical" evidence="13">
    <location>
        <begin position="681"/>
        <end position="701"/>
    </location>
</feature>
<dbReference type="EMBL" id="JAYWIO010000003">
    <property type="protein sequence ID" value="KAK7276342.1"/>
    <property type="molecule type" value="Genomic_DNA"/>
</dbReference>
<dbReference type="Proteomes" id="UP001372338">
    <property type="component" value="Unassembled WGS sequence"/>
</dbReference>
<keyword evidence="7" id="KW-0769">Symport</keyword>
<feature type="domain" description="Amino acid transporter transmembrane" evidence="14">
    <location>
        <begin position="35"/>
        <end position="257"/>
    </location>
</feature>
<evidence type="ECO:0000256" key="13">
    <source>
        <dbReference type="SAM" id="Phobius"/>
    </source>
</evidence>
<keyword evidence="5" id="KW-1003">Cell membrane</keyword>
<feature type="transmembrane region" description="Helical" evidence="13">
    <location>
        <begin position="94"/>
        <end position="116"/>
    </location>
</feature>
<comment type="function">
    <text evidence="12">Carrier protein involved in proton-driven auxin influx. Mediates the formation of auxin gradient from developing leaves (site of auxin biosynthesis) to tips by contributing to the loading of auxin in vascular tissues and facilitating acropetal (base to tip) auxin transport within inner tissues of the root apex, and basipetal (tip to base) auxin transport within outer tissues of the root apex. May be involved in lateral roots and nodules formation.</text>
</comment>
<dbReference type="InterPro" id="IPR013057">
    <property type="entry name" value="AA_transpt_TM"/>
</dbReference>
<dbReference type="AlphaFoldDB" id="A0AAN9FH76"/>
<feature type="transmembrane region" description="Helical" evidence="13">
    <location>
        <begin position="447"/>
        <end position="468"/>
    </location>
</feature>
<reference evidence="15 16" key="1">
    <citation type="submission" date="2024-01" db="EMBL/GenBank/DDBJ databases">
        <title>The genomes of 5 underutilized Papilionoideae crops provide insights into root nodulation and disease resistanc.</title>
        <authorList>
            <person name="Yuan L."/>
        </authorList>
    </citation>
    <scope>NUCLEOTIDE SEQUENCE [LARGE SCALE GENOMIC DNA]</scope>
    <source>
        <strain evidence="15">ZHUSHIDOU_FW_LH</strain>
        <tissue evidence="15">Leaf</tissue>
    </source>
</reference>
<evidence type="ECO:0000256" key="6">
    <source>
        <dbReference type="ARBA" id="ARBA00022692"/>
    </source>
</evidence>
<feature type="transmembrane region" description="Helical" evidence="13">
    <location>
        <begin position="136"/>
        <end position="157"/>
    </location>
</feature>
<feature type="transmembrane region" description="Helical" evidence="13">
    <location>
        <begin position="236"/>
        <end position="260"/>
    </location>
</feature>
<feature type="transmembrane region" description="Helical" evidence="13">
    <location>
        <begin position="56"/>
        <end position="73"/>
    </location>
</feature>
<feature type="transmembrane region" description="Helical" evidence="13">
    <location>
        <begin position="488"/>
        <end position="506"/>
    </location>
</feature>
<feature type="transmembrane region" description="Helical" evidence="13">
    <location>
        <begin position="594"/>
        <end position="616"/>
    </location>
</feature>
<feature type="transmembrane region" description="Helical" evidence="13">
    <location>
        <begin position="739"/>
        <end position="764"/>
    </location>
</feature>
<keyword evidence="4" id="KW-0813">Transport</keyword>
<dbReference type="GO" id="GO:0012505">
    <property type="term" value="C:endomembrane system"/>
    <property type="evidence" value="ECO:0007669"/>
    <property type="project" value="UniProtKB-SubCell"/>
</dbReference>
<evidence type="ECO:0000256" key="7">
    <source>
        <dbReference type="ARBA" id="ARBA00022847"/>
    </source>
</evidence>
<feature type="domain" description="Amino acid transporter transmembrane" evidence="14">
    <location>
        <begin position="367"/>
        <end position="760"/>
    </location>
</feature>
<evidence type="ECO:0000256" key="11">
    <source>
        <dbReference type="ARBA" id="ARBA00023294"/>
    </source>
</evidence>
<feature type="transmembrane region" description="Helical" evidence="13">
    <location>
        <begin position="513"/>
        <end position="533"/>
    </location>
</feature>
<evidence type="ECO:0000256" key="2">
    <source>
        <dbReference type="ARBA" id="ARBA00004236"/>
    </source>
</evidence>
<protein>
    <recommendedName>
        <fullName evidence="14">Amino acid transporter transmembrane domain-containing protein</fullName>
    </recommendedName>
</protein>
<comment type="similarity">
    <text evidence="3">Belongs to the amino acid/polyamine transporter 2 family. Amino acid/auxin permease (AAAP) (TC 2.A.18.1) subfamily.</text>
</comment>
<sequence>MVSMVEDEEQQQVSRLCDVDGVGRGVQIPDTAHQISTGIKSPARDYSIPGTSISKIFTTIGASASLAFIYNSGMLPEIQATIRQPAVKNMKKALNLYFGDGVLPMFVVIFIGYWAYGSSTSAYLLKNVNGPLWAKGIAHIAVFLQSTILIHVLTSELKDTKYGGKGSSMAFKNLSFRVLVRGGYLTLTTFISALMPFLGDFMSLTGAISSFPLTFILANHMYLVANGNKLRVIQKLWHWLNICFFGIMSIAASIAAIRLIKREESDEYSKVAFVSLKRGLRHWHWVKREVVDYDWEDETMLWGLRGDAPQSRRGGGGGGGVASEGHPRSMVSMVEDEEQQQQVSLLCDVDGVGRGVQIPDTAHQISTDSWFQVSFLMIAAIHSAYVLGYSGTIMVPLGWIGGVVGLLLVNAISLYASALIAMLHEYGGQRHIRYRDLAGYIYGRKMYYLTWVLQSFNLFMINAGFIILAGSALKAFYVLYWDDNQMKLPHFIAITGFACAVFAICVPHLSALGIWLAVSTALTLVVYSITLVLSIQDGIKSPARDYSIPGTSISKIFTTIGASASLAFIYNYGMLPEIQATIRQPAVKNMKKALNLYFGVGVLPMFVVIFIGYWAYGSSTSAYLLKNVNGPVWAKGIAHIAVFLQSTILIHISACPMYEYLDTKYGGKGSSMAFKNLSFRVLVRGGYLTLTTFISALMPFLGDFMSLTGAISSFPLTFILANHMYLVANGNKLRVIQKLWHWLNICFFGIMSVAASIAAIRLIVLDSKTYHFFADL</sequence>
<keyword evidence="10 13" id="KW-0472">Membrane</keyword>
<evidence type="ECO:0000256" key="1">
    <source>
        <dbReference type="ARBA" id="ARBA00004127"/>
    </source>
</evidence>
<evidence type="ECO:0000256" key="12">
    <source>
        <dbReference type="ARBA" id="ARBA00045588"/>
    </source>
</evidence>
<dbReference type="Pfam" id="PF01490">
    <property type="entry name" value="Aa_trans"/>
    <property type="match status" value="2"/>
</dbReference>
<dbReference type="PANTHER" id="PTHR48017">
    <property type="entry name" value="OS05G0424000 PROTEIN-RELATED"/>
    <property type="match status" value="1"/>
</dbReference>
<dbReference type="GO" id="GO:0015293">
    <property type="term" value="F:symporter activity"/>
    <property type="evidence" value="ECO:0007669"/>
    <property type="project" value="UniProtKB-KW"/>
</dbReference>
<accession>A0AAN9FH76</accession>
<feature type="transmembrane region" description="Helical" evidence="13">
    <location>
        <begin position="399"/>
        <end position="426"/>
    </location>
</feature>
<proteinExistence type="inferred from homology"/>
<evidence type="ECO:0000313" key="16">
    <source>
        <dbReference type="Proteomes" id="UP001372338"/>
    </source>
</evidence>
<organism evidence="15 16">
    <name type="scientific">Crotalaria pallida</name>
    <name type="common">Smooth rattlebox</name>
    <name type="synonym">Crotalaria striata</name>
    <dbReference type="NCBI Taxonomy" id="3830"/>
    <lineage>
        <taxon>Eukaryota</taxon>
        <taxon>Viridiplantae</taxon>
        <taxon>Streptophyta</taxon>
        <taxon>Embryophyta</taxon>
        <taxon>Tracheophyta</taxon>
        <taxon>Spermatophyta</taxon>
        <taxon>Magnoliopsida</taxon>
        <taxon>eudicotyledons</taxon>
        <taxon>Gunneridae</taxon>
        <taxon>Pentapetalae</taxon>
        <taxon>rosids</taxon>
        <taxon>fabids</taxon>
        <taxon>Fabales</taxon>
        <taxon>Fabaceae</taxon>
        <taxon>Papilionoideae</taxon>
        <taxon>50 kb inversion clade</taxon>
        <taxon>genistoids sensu lato</taxon>
        <taxon>core genistoids</taxon>
        <taxon>Crotalarieae</taxon>
        <taxon>Crotalaria</taxon>
    </lineage>
</organism>
<evidence type="ECO:0000256" key="3">
    <source>
        <dbReference type="ARBA" id="ARBA00005590"/>
    </source>
</evidence>
<comment type="subcellular location">
    <subcellularLocation>
        <location evidence="2">Cell membrane</location>
    </subcellularLocation>
    <subcellularLocation>
        <location evidence="1">Endomembrane system</location>
        <topology evidence="1">Multi-pass membrane protein</topology>
    </subcellularLocation>
</comment>
<dbReference type="GO" id="GO:0009734">
    <property type="term" value="P:auxin-activated signaling pathway"/>
    <property type="evidence" value="ECO:0007669"/>
    <property type="project" value="UniProtKB-KW"/>
</dbReference>
<feature type="transmembrane region" description="Helical" evidence="13">
    <location>
        <begin position="553"/>
        <end position="573"/>
    </location>
</feature>
<evidence type="ECO:0000256" key="10">
    <source>
        <dbReference type="ARBA" id="ARBA00023136"/>
    </source>
</evidence>
<feature type="transmembrane region" description="Helical" evidence="13">
    <location>
        <begin position="707"/>
        <end position="727"/>
    </location>
</feature>
<keyword evidence="6 13" id="KW-0812">Transmembrane</keyword>
<gene>
    <name evidence="15" type="ORF">RIF29_17481</name>
</gene>
<evidence type="ECO:0000256" key="8">
    <source>
        <dbReference type="ARBA" id="ARBA00022970"/>
    </source>
</evidence>
<evidence type="ECO:0000256" key="4">
    <source>
        <dbReference type="ARBA" id="ARBA00022448"/>
    </source>
</evidence>
<feature type="transmembrane region" description="Helical" evidence="13">
    <location>
        <begin position="636"/>
        <end position="661"/>
    </location>
</feature>
<dbReference type="GO" id="GO:0005886">
    <property type="term" value="C:plasma membrane"/>
    <property type="evidence" value="ECO:0007669"/>
    <property type="project" value="UniProtKB-SubCell"/>
</dbReference>
<evidence type="ECO:0000313" key="15">
    <source>
        <dbReference type="EMBL" id="KAK7276342.1"/>
    </source>
</evidence>
<keyword evidence="8" id="KW-0029">Amino-acid transport</keyword>
<keyword evidence="11" id="KW-0927">Auxin signaling pathway</keyword>
<evidence type="ECO:0000256" key="9">
    <source>
        <dbReference type="ARBA" id="ARBA00022989"/>
    </source>
</evidence>
<keyword evidence="16" id="KW-1185">Reference proteome</keyword>
<evidence type="ECO:0000256" key="5">
    <source>
        <dbReference type="ARBA" id="ARBA00022475"/>
    </source>
</evidence>
<name>A0AAN9FH76_CROPI</name>